<evidence type="ECO:0000256" key="2">
    <source>
        <dbReference type="ARBA" id="ARBA00004954"/>
    </source>
</evidence>
<dbReference type="HAMAP" id="MF_00139">
    <property type="entry name" value="PurH"/>
    <property type="match status" value="1"/>
</dbReference>
<dbReference type="InterPro" id="IPR016193">
    <property type="entry name" value="Cytidine_deaminase-like"/>
</dbReference>
<evidence type="ECO:0000256" key="8">
    <source>
        <dbReference type="ARBA" id="ARBA00050488"/>
    </source>
</evidence>
<protein>
    <recommendedName>
        <fullName evidence="10">Bifunctional purine biosynthesis protein PurH</fullName>
    </recommendedName>
    <domain>
        <recommendedName>
            <fullName evidence="10">Phosphoribosylaminoimidazolecarboxamide formyltransferase</fullName>
            <ecNumber evidence="10">2.1.2.3</ecNumber>
        </recommendedName>
        <alternativeName>
            <fullName evidence="10">AICAR transformylase</fullName>
        </alternativeName>
    </domain>
    <domain>
        <recommendedName>
            <fullName evidence="10">IMP cyclohydrolase</fullName>
            <ecNumber evidence="10">3.5.4.10</ecNumber>
        </recommendedName>
        <alternativeName>
            <fullName evidence="10">ATIC</fullName>
        </alternativeName>
        <alternativeName>
            <fullName evidence="10">IMP synthase</fullName>
        </alternativeName>
        <alternativeName>
            <fullName evidence="10">Inosinicase</fullName>
        </alternativeName>
    </domain>
</protein>
<comment type="similarity">
    <text evidence="3 10">Belongs to the PurH family.</text>
</comment>
<dbReference type="GO" id="GO:0003937">
    <property type="term" value="F:IMP cyclohydrolase activity"/>
    <property type="evidence" value="ECO:0007669"/>
    <property type="project" value="UniProtKB-UniRule"/>
</dbReference>
<dbReference type="PANTHER" id="PTHR11692">
    <property type="entry name" value="BIFUNCTIONAL PURINE BIOSYNTHESIS PROTEIN PURH"/>
    <property type="match status" value="1"/>
</dbReference>
<evidence type="ECO:0000256" key="5">
    <source>
        <dbReference type="ARBA" id="ARBA00022755"/>
    </source>
</evidence>
<comment type="pathway">
    <text evidence="2 10">Purine metabolism; IMP biosynthesis via de novo pathway; 5-formamido-1-(5-phospho-D-ribosyl)imidazole-4-carboxamide from 5-amino-1-(5-phospho-D-ribosyl)imidazole-4-carboxamide (10-formyl THF route): step 1/1.</text>
</comment>
<organism evidence="12 13">
    <name type="scientific">Thermoanaerobacterium thermosaccharolyticum</name>
    <name type="common">Clostridium thermosaccharolyticum</name>
    <dbReference type="NCBI Taxonomy" id="1517"/>
    <lineage>
        <taxon>Bacteria</taxon>
        <taxon>Bacillati</taxon>
        <taxon>Bacillota</taxon>
        <taxon>Clostridia</taxon>
        <taxon>Thermoanaerobacterales</taxon>
        <taxon>Thermoanaerobacteraceae</taxon>
        <taxon>Thermoanaerobacterium</taxon>
    </lineage>
</organism>
<name>A0A223HWS5_THETR</name>
<comment type="catalytic activity">
    <reaction evidence="8 10">
        <text>(6R)-10-formyltetrahydrofolate + 5-amino-1-(5-phospho-beta-D-ribosyl)imidazole-4-carboxamide = 5-formamido-1-(5-phospho-D-ribosyl)imidazole-4-carboxamide + (6S)-5,6,7,8-tetrahydrofolate</text>
        <dbReference type="Rhea" id="RHEA:22192"/>
        <dbReference type="ChEBI" id="CHEBI:57453"/>
        <dbReference type="ChEBI" id="CHEBI:58467"/>
        <dbReference type="ChEBI" id="CHEBI:58475"/>
        <dbReference type="ChEBI" id="CHEBI:195366"/>
        <dbReference type="EC" id="2.1.2.3"/>
    </reaction>
</comment>
<comment type="domain">
    <text evidence="10">The IMP cyclohydrolase activity resides in the N-terminal region.</text>
</comment>
<keyword evidence="6 10" id="KW-0378">Hydrolase</keyword>
<evidence type="ECO:0000313" key="12">
    <source>
        <dbReference type="EMBL" id="AST56745.1"/>
    </source>
</evidence>
<dbReference type="GO" id="GO:0005829">
    <property type="term" value="C:cytosol"/>
    <property type="evidence" value="ECO:0007669"/>
    <property type="project" value="TreeGrafter"/>
</dbReference>
<reference evidence="12 13" key="1">
    <citation type="submission" date="2016-08" db="EMBL/GenBank/DDBJ databases">
        <title>A novel genetic cassette of butanologenic Thermoanaerobacterium thermosaccharolyticum that directly convert cellulose to butanol.</title>
        <authorList>
            <person name="Li T."/>
            <person name="He J."/>
        </authorList>
    </citation>
    <scope>NUCLEOTIDE SEQUENCE [LARGE SCALE GENOMIC DNA]</scope>
    <source>
        <strain evidence="12 13">TG57</strain>
    </source>
</reference>
<dbReference type="SUPFAM" id="SSF53927">
    <property type="entry name" value="Cytidine deaminase-like"/>
    <property type="match status" value="1"/>
</dbReference>
<dbReference type="PIRSF" id="PIRSF000414">
    <property type="entry name" value="AICARFT_IMPCHas"/>
    <property type="match status" value="1"/>
</dbReference>
<dbReference type="SMART" id="SM00851">
    <property type="entry name" value="MGS"/>
    <property type="match status" value="1"/>
</dbReference>
<keyword evidence="7 10" id="KW-0511">Multifunctional enzyme</keyword>
<dbReference type="FunFam" id="3.40.50.1380:FF:000001">
    <property type="entry name" value="Bifunctional purine biosynthesis protein PurH"/>
    <property type="match status" value="1"/>
</dbReference>
<dbReference type="SMART" id="SM00798">
    <property type="entry name" value="AICARFT_IMPCHas"/>
    <property type="match status" value="1"/>
</dbReference>
<evidence type="ECO:0000313" key="13">
    <source>
        <dbReference type="Proteomes" id="UP000214975"/>
    </source>
</evidence>
<dbReference type="Pfam" id="PF01808">
    <property type="entry name" value="AICARFT_IMPCHas"/>
    <property type="match status" value="1"/>
</dbReference>
<dbReference type="GO" id="GO:0004643">
    <property type="term" value="F:phosphoribosylaminoimidazolecarboxamide formyltransferase activity"/>
    <property type="evidence" value="ECO:0007669"/>
    <property type="project" value="UniProtKB-UniRule"/>
</dbReference>
<dbReference type="InterPro" id="IPR024051">
    <property type="entry name" value="AICAR_Tfase_dup_dom_sf"/>
</dbReference>
<gene>
    <name evidence="10" type="primary">purH</name>
    <name evidence="12" type="ORF">Thert_00562</name>
</gene>
<dbReference type="InterPro" id="IPR036914">
    <property type="entry name" value="MGS-like_dom_sf"/>
</dbReference>
<dbReference type="Proteomes" id="UP000214975">
    <property type="component" value="Chromosome"/>
</dbReference>
<dbReference type="NCBIfam" id="TIGR00355">
    <property type="entry name" value="purH"/>
    <property type="match status" value="1"/>
</dbReference>
<comment type="pathway">
    <text evidence="1 10">Purine metabolism; IMP biosynthesis via de novo pathway; IMP from 5-formamido-1-(5-phospho-D-ribosyl)imidazole-4-carboxamide: step 1/1.</text>
</comment>
<accession>A0A223HWS5</accession>
<dbReference type="InterPro" id="IPR002695">
    <property type="entry name" value="PurH-like"/>
</dbReference>
<evidence type="ECO:0000256" key="6">
    <source>
        <dbReference type="ARBA" id="ARBA00022801"/>
    </source>
</evidence>
<dbReference type="Gene3D" id="3.40.50.1380">
    <property type="entry name" value="Methylglyoxal synthase-like domain"/>
    <property type="match status" value="1"/>
</dbReference>
<dbReference type="SUPFAM" id="SSF52335">
    <property type="entry name" value="Methylglyoxal synthase-like"/>
    <property type="match status" value="1"/>
</dbReference>
<dbReference type="NCBIfam" id="NF002049">
    <property type="entry name" value="PRK00881.1"/>
    <property type="match status" value="1"/>
</dbReference>
<evidence type="ECO:0000256" key="7">
    <source>
        <dbReference type="ARBA" id="ARBA00023268"/>
    </source>
</evidence>
<evidence type="ECO:0000256" key="1">
    <source>
        <dbReference type="ARBA" id="ARBA00004844"/>
    </source>
</evidence>
<dbReference type="FunFam" id="3.40.140.20:FF:000002">
    <property type="entry name" value="Bifunctional purine biosynthesis protein PurH"/>
    <property type="match status" value="1"/>
</dbReference>
<dbReference type="Gene3D" id="3.40.140.20">
    <property type="match status" value="2"/>
</dbReference>
<keyword evidence="5 10" id="KW-0658">Purine biosynthesis</keyword>
<dbReference type="PROSITE" id="PS51855">
    <property type="entry name" value="MGS"/>
    <property type="match status" value="1"/>
</dbReference>
<evidence type="ECO:0000256" key="9">
    <source>
        <dbReference type="ARBA" id="ARBA00050687"/>
    </source>
</evidence>
<dbReference type="EMBL" id="CP016893">
    <property type="protein sequence ID" value="AST56745.1"/>
    <property type="molecule type" value="Genomic_DNA"/>
</dbReference>
<dbReference type="Pfam" id="PF02142">
    <property type="entry name" value="MGS"/>
    <property type="match status" value="1"/>
</dbReference>
<dbReference type="InterPro" id="IPR011607">
    <property type="entry name" value="MGS-like_dom"/>
</dbReference>
<proteinExistence type="inferred from homology"/>
<comment type="catalytic activity">
    <reaction evidence="9 10">
        <text>IMP + H2O = 5-formamido-1-(5-phospho-D-ribosyl)imidazole-4-carboxamide</text>
        <dbReference type="Rhea" id="RHEA:18445"/>
        <dbReference type="ChEBI" id="CHEBI:15377"/>
        <dbReference type="ChEBI" id="CHEBI:58053"/>
        <dbReference type="ChEBI" id="CHEBI:58467"/>
        <dbReference type="EC" id="3.5.4.10"/>
    </reaction>
</comment>
<dbReference type="EC" id="3.5.4.10" evidence="10"/>
<dbReference type="CDD" id="cd01421">
    <property type="entry name" value="IMPCH"/>
    <property type="match status" value="1"/>
</dbReference>
<dbReference type="GO" id="GO:0006189">
    <property type="term" value="P:'de novo' IMP biosynthetic process"/>
    <property type="evidence" value="ECO:0007669"/>
    <property type="project" value="UniProtKB-UniRule"/>
</dbReference>
<evidence type="ECO:0000259" key="11">
    <source>
        <dbReference type="PROSITE" id="PS51855"/>
    </source>
</evidence>
<feature type="domain" description="MGS-like" evidence="11">
    <location>
        <begin position="1"/>
        <end position="146"/>
    </location>
</feature>
<sequence>MMSKRALISVSKKDGILDFAKSLDELGVEILSTGGTYKLLCDNSIKAIKVSDITGFPEILDGRVKTLHPKIHGGLLAIRDDENHMKQLNENGIEPIDIVAVNLYPFKETILKDDVTLEDAIENIDIGGPSMIRAAAKNYKYVTVLVDPSDYTKVIEEIKEYGNTKEETRFYLAMKAFGHTASYDSLIYNYLLDKNGVEFPDTITLSYEKSQDMRYGENPHQKAAFYKNSLKSFGISECIKLHGKELSFNNINDANAAIELLKEFDVPAAVAIKHTNPCGVAVADNIYDAFKKAHECDPVSIFGGIVAFNRTLDKRTAEELSKIFLEIIIAPDFEEDALNILEKKKNVRILKLKDGYVKEYDVKKVEGGILVQEKDEVDLYEDKLKVVTKNAPDEKEFKDLRFAWKVVKHVKSNAIVLAKDGATVGIGAGQVNRIWPTEQSIKQAGEKAKGSVLASDAFFPFSDVVEAAAKAGVASIIQPGGSKNDEASIDAADKAGISMVFTGIRHFKH</sequence>
<evidence type="ECO:0000256" key="4">
    <source>
        <dbReference type="ARBA" id="ARBA00022679"/>
    </source>
</evidence>
<evidence type="ECO:0000256" key="10">
    <source>
        <dbReference type="HAMAP-Rule" id="MF_00139"/>
    </source>
</evidence>
<dbReference type="FunFam" id="3.40.140.20:FF:000001">
    <property type="entry name" value="Bifunctional purine biosynthesis protein PurH"/>
    <property type="match status" value="1"/>
</dbReference>
<dbReference type="AlphaFoldDB" id="A0A223HWS5"/>
<evidence type="ECO:0000256" key="3">
    <source>
        <dbReference type="ARBA" id="ARBA00007667"/>
    </source>
</evidence>
<dbReference type="EC" id="2.1.2.3" evidence="10"/>
<dbReference type="PANTHER" id="PTHR11692:SF0">
    <property type="entry name" value="BIFUNCTIONAL PURINE BIOSYNTHESIS PROTEIN ATIC"/>
    <property type="match status" value="1"/>
</dbReference>
<dbReference type="UniPathway" id="UPA00074">
    <property type="reaction ID" value="UER00133"/>
</dbReference>
<keyword evidence="4 10" id="KW-0808">Transferase</keyword>